<feature type="transmembrane region" description="Helical" evidence="12">
    <location>
        <begin position="205"/>
        <end position="229"/>
    </location>
</feature>
<keyword evidence="9" id="KW-0406">Ion transport</keyword>
<evidence type="ECO:0000313" key="15">
    <source>
        <dbReference type="Proteomes" id="UP000507962"/>
    </source>
</evidence>
<evidence type="ECO:0000256" key="6">
    <source>
        <dbReference type="ARBA" id="ARBA00022882"/>
    </source>
</evidence>
<keyword evidence="4 12" id="KW-0812">Transmembrane</keyword>
<name>A0A4V6ILQ5_9BACT</name>
<comment type="subcellular location">
    <subcellularLocation>
        <location evidence="1">Membrane</location>
        <topology evidence="1">Multi-pass membrane protein</topology>
    </subcellularLocation>
</comment>
<protein>
    <submittedName>
        <fullName evidence="14">Ion transport domain</fullName>
    </submittedName>
</protein>
<feature type="domain" description="Ion transport" evidence="13">
    <location>
        <begin position="22"/>
        <end position="236"/>
    </location>
</feature>
<dbReference type="GO" id="GO:0008076">
    <property type="term" value="C:voltage-gated potassium channel complex"/>
    <property type="evidence" value="ECO:0007669"/>
    <property type="project" value="InterPro"/>
</dbReference>
<keyword evidence="7" id="KW-0630">Potassium</keyword>
<evidence type="ECO:0000256" key="9">
    <source>
        <dbReference type="ARBA" id="ARBA00023065"/>
    </source>
</evidence>
<dbReference type="Gene3D" id="1.10.287.70">
    <property type="match status" value="1"/>
</dbReference>
<dbReference type="GO" id="GO:0001508">
    <property type="term" value="P:action potential"/>
    <property type="evidence" value="ECO:0007669"/>
    <property type="project" value="TreeGrafter"/>
</dbReference>
<dbReference type="SUPFAM" id="SSF81324">
    <property type="entry name" value="Voltage-gated potassium channels"/>
    <property type="match status" value="1"/>
</dbReference>
<evidence type="ECO:0000256" key="11">
    <source>
        <dbReference type="ARBA" id="ARBA00023303"/>
    </source>
</evidence>
<sequence length="244" mass="27547">MKPQQIAPVESSTETHKQDAPSVSLFITLLILYSVVCFSIETIPDLSAGMRRFLWYSEVCVVGIFTIEYLWRIYTAENRLKFIFSFYGIVDFLAIFPFYIAPAVDLRTLRILRLLRLTRLLKLARYNSALLRFSKAIALAKEELLIFTVGSMVMLYLAAVGVYHFEHQAQPEVFRSIFDCLWWAVATLTTVGYGDIYPITTGGRMFTFVVLMLGLGLVAVPTGIVSSALSAIRQEQESKGSGKR</sequence>
<accession>A0A4V6ILQ5</accession>
<evidence type="ECO:0000256" key="2">
    <source>
        <dbReference type="ARBA" id="ARBA00022448"/>
    </source>
</evidence>
<evidence type="ECO:0000256" key="12">
    <source>
        <dbReference type="SAM" id="Phobius"/>
    </source>
</evidence>
<keyword evidence="10 12" id="KW-0472">Membrane</keyword>
<evidence type="ECO:0000259" key="13">
    <source>
        <dbReference type="Pfam" id="PF00520"/>
    </source>
</evidence>
<dbReference type="PANTHER" id="PTHR11537:SF254">
    <property type="entry name" value="POTASSIUM VOLTAGE-GATED CHANNEL PROTEIN SHAB"/>
    <property type="match status" value="1"/>
</dbReference>
<keyword evidence="2" id="KW-0813">Transport</keyword>
<feature type="transmembrane region" description="Helical" evidence="12">
    <location>
        <begin position="53"/>
        <end position="71"/>
    </location>
</feature>
<dbReference type="EMBL" id="CAADHO010000007">
    <property type="protein sequence ID" value="VFQ45968.1"/>
    <property type="molecule type" value="Genomic_DNA"/>
</dbReference>
<keyword evidence="15" id="KW-1185">Reference proteome</keyword>
<evidence type="ECO:0000256" key="3">
    <source>
        <dbReference type="ARBA" id="ARBA00022538"/>
    </source>
</evidence>
<feature type="transmembrane region" description="Helical" evidence="12">
    <location>
        <begin position="83"/>
        <end position="102"/>
    </location>
</feature>
<evidence type="ECO:0000256" key="10">
    <source>
        <dbReference type="ARBA" id="ARBA00023136"/>
    </source>
</evidence>
<dbReference type="GO" id="GO:0005249">
    <property type="term" value="F:voltage-gated potassium channel activity"/>
    <property type="evidence" value="ECO:0007669"/>
    <property type="project" value="InterPro"/>
</dbReference>
<dbReference type="InterPro" id="IPR027359">
    <property type="entry name" value="Volt_channel_dom_sf"/>
</dbReference>
<feature type="transmembrane region" description="Helical" evidence="12">
    <location>
        <begin position="20"/>
        <end position="41"/>
    </location>
</feature>
<dbReference type="AlphaFoldDB" id="A0A4V6ILQ5"/>
<evidence type="ECO:0000256" key="7">
    <source>
        <dbReference type="ARBA" id="ARBA00022958"/>
    </source>
</evidence>
<evidence type="ECO:0000256" key="8">
    <source>
        <dbReference type="ARBA" id="ARBA00022989"/>
    </source>
</evidence>
<dbReference type="RefSeq" id="WP_180143137.1">
    <property type="nucleotide sequence ID" value="NZ_CAADHO010000007.1"/>
</dbReference>
<dbReference type="Pfam" id="PF00520">
    <property type="entry name" value="Ion_trans"/>
    <property type="match status" value="1"/>
</dbReference>
<evidence type="ECO:0000256" key="5">
    <source>
        <dbReference type="ARBA" id="ARBA00022826"/>
    </source>
</evidence>
<reference evidence="14 15" key="1">
    <citation type="submission" date="2019-03" db="EMBL/GenBank/DDBJ databases">
        <authorList>
            <person name="Nijsse B."/>
        </authorList>
    </citation>
    <scope>NUCLEOTIDE SEQUENCE [LARGE SCALE GENOMIC DNA]</scope>
    <source>
        <strain evidence="14">Desulfoluna butyratoxydans MSL71</strain>
    </source>
</reference>
<evidence type="ECO:0000256" key="1">
    <source>
        <dbReference type="ARBA" id="ARBA00004141"/>
    </source>
</evidence>
<dbReference type="InterPro" id="IPR028325">
    <property type="entry name" value="VG_K_chnl"/>
</dbReference>
<dbReference type="PANTHER" id="PTHR11537">
    <property type="entry name" value="VOLTAGE-GATED POTASSIUM CHANNEL"/>
    <property type="match status" value="1"/>
</dbReference>
<feature type="transmembrane region" description="Helical" evidence="12">
    <location>
        <begin position="146"/>
        <end position="165"/>
    </location>
</feature>
<feature type="transmembrane region" description="Helical" evidence="12">
    <location>
        <begin position="177"/>
        <end position="199"/>
    </location>
</feature>
<dbReference type="PRINTS" id="PR00169">
    <property type="entry name" value="KCHANNEL"/>
</dbReference>
<dbReference type="Proteomes" id="UP000507962">
    <property type="component" value="Unassembled WGS sequence"/>
</dbReference>
<evidence type="ECO:0000313" key="14">
    <source>
        <dbReference type="EMBL" id="VFQ45968.1"/>
    </source>
</evidence>
<gene>
    <name evidence="14" type="ORF">MSL71_36310</name>
</gene>
<keyword evidence="6" id="KW-0851">Voltage-gated channel</keyword>
<dbReference type="Gene3D" id="1.20.120.350">
    <property type="entry name" value="Voltage-gated potassium channels. Chain C"/>
    <property type="match status" value="1"/>
</dbReference>
<proteinExistence type="predicted"/>
<dbReference type="InterPro" id="IPR005821">
    <property type="entry name" value="Ion_trans_dom"/>
</dbReference>
<keyword evidence="11" id="KW-0407">Ion channel</keyword>
<evidence type="ECO:0000256" key="4">
    <source>
        <dbReference type="ARBA" id="ARBA00022692"/>
    </source>
</evidence>
<keyword evidence="8 12" id="KW-1133">Transmembrane helix</keyword>
<keyword evidence="5" id="KW-0631">Potassium channel</keyword>
<organism evidence="14 15">
    <name type="scientific">Desulfoluna butyratoxydans</name>
    <dbReference type="NCBI Taxonomy" id="231438"/>
    <lineage>
        <taxon>Bacteria</taxon>
        <taxon>Pseudomonadati</taxon>
        <taxon>Thermodesulfobacteriota</taxon>
        <taxon>Desulfobacteria</taxon>
        <taxon>Desulfobacterales</taxon>
        <taxon>Desulfolunaceae</taxon>
        <taxon>Desulfoluna</taxon>
    </lineage>
</organism>
<keyword evidence="3" id="KW-0633">Potassium transport</keyword>